<evidence type="ECO:0000313" key="2">
    <source>
        <dbReference type="EMBL" id="OMJ93391.1"/>
    </source>
</evidence>
<dbReference type="Proteomes" id="UP000187209">
    <property type="component" value="Unassembled WGS sequence"/>
</dbReference>
<feature type="chain" id="PRO_5012232696" evidence="1">
    <location>
        <begin position="17"/>
        <end position="139"/>
    </location>
</feature>
<name>A0A1R2CWQ0_9CILI</name>
<keyword evidence="1" id="KW-0732">Signal</keyword>
<sequence>MRKIILICALVSFAKAGVILDDIQDVIGNSCMTNPLFLVSSFTVRPWPPVIGSVLFVNMTGIFQINEYVSEMIINTYYNHIWESEDYNINESFDINSSTSFLVTISSGNSYGNYVQQVIIFGGNLTLRHLACWQFAYSI</sequence>
<evidence type="ECO:0000256" key="1">
    <source>
        <dbReference type="SAM" id="SignalP"/>
    </source>
</evidence>
<organism evidence="2 3">
    <name type="scientific">Stentor coeruleus</name>
    <dbReference type="NCBI Taxonomy" id="5963"/>
    <lineage>
        <taxon>Eukaryota</taxon>
        <taxon>Sar</taxon>
        <taxon>Alveolata</taxon>
        <taxon>Ciliophora</taxon>
        <taxon>Postciliodesmatophora</taxon>
        <taxon>Heterotrichea</taxon>
        <taxon>Heterotrichida</taxon>
        <taxon>Stentoridae</taxon>
        <taxon>Stentor</taxon>
    </lineage>
</organism>
<dbReference type="AlphaFoldDB" id="A0A1R2CWQ0"/>
<proteinExistence type="predicted"/>
<keyword evidence="3" id="KW-1185">Reference proteome</keyword>
<evidence type="ECO:0000313" key="3">
    <source>
        <dbReference type="Proteomes" id="UP000187209"/>
    </source>
</evidence>
<dbReference type="EMBL" id="MPUH01000043">
    <property type="protein sequence ID" value="OMJ93391.1"/>
    <property type="molecule type" value="Genomic_DNA"/>
</dbReference>
<reference evidence="2 3" key="1">
    <citation type="submission" date="2016-11" db="EMBL/GenBank/DDBJ databases">
        <title>The macronuclear genome of Stentor coeruleus: a giant cell with tiny introns.</title>
        <authorList>
            <person name="Slabodnick M."/>
            <person name="Ruby J.G."/>
            <person name="Reiff S.B."/>
            <person name="Swart E.C."/>
            <person name="Gosai S."/>
            <person name="Prabakaran S."/>
            <person name="Witkowska E."/>
            <person name="Larue G.E."/>
            <person name="Fisher S."/>
            <person name="Freeman R.M."/>
            <person name="Gunawardena J."/>
            <person name="Chu W."/>
            <person name="Stover N.A."/>
            <person name="Gregory B.D."/>
            <person name="Nowacki M."/>
            <person name="Derisi J."/>
            <person name="Roy S.W."/>
            <person name="Marshall W.F."/>
            <person name="Sood P."/>
        </authorList>
    </citation>
    <scope>NUCLEOTIDE SEQUENCE [LARGE SCALE GENOMIC DNA]</scope>
    <source>
        <strain evidence="2">WM001</strain>
    </source>
</reference>
<comment type="caution">
    <text evidence="2">The sequence shown here is derived from an EMBL/GenBank/DDBJ whole genome shotgun (WGS) entry which is preliminary data.</text>
</comment>
<protein>
    <submittedName>
        <fullName evidence="2">Uncharacterized protein</fullName>
    </submittedName>
</protein>
<feature type="signal peptide" evidence="1">
    <location>
        <begin position="1"/>
        <end position="16"/>
    </location>
</feature>
<gene>
    <name evidence="2" type="ORF">SteCoe_3633</name>
</gene>
<accession>A0A1R2CWQ0</accession>